<dbReference type="InterPro" id="IPR003439">
    <property type="entry name" value="ABC_transporter-like_ATP-bd"/>
</dbReference>
<evidence type="ECO:0000256" key="2">
    <source>
        <dbReference type="ARBA" id="ARBA00022840"/>
    </source>
</evidence>
<dbReference type="GO" id="GO:0016887">
    <property type="term" value="F:ATP hydrolysis activity"/>
    <property type="evidence" value="ECO:0007669"/>
    <property type="project" value="InterPro"/>
</dbReference>
<dbReference type="InterPro" id="IPR051309">
    <property type="entry name" value="ABCF_ATPase"/>
</dbReference>
<dbReference type="GO" id="GO:0005524">
    <property type="term" value="F:ATP binding"/>
    <property type="evidence" value="ECO:0007669"/>
    <property type="project" value="UniProtKB-KW"/>
</dbReference>
<dbReference type="InterPro" id="IPR027417">
    <property type="entry name" value="P-loop_NTPase"/>
</dbReference>
<evidence type="ECO:0000256" key="1">
    <source>
        <dbReference type="ARBA" id="ARBA00022741"/>
    </source>
</evidence>
<dbReference type="PROSITE" id="PS50893">
    <property type="entry name" value="ABC_TRANSPORTER_2"/>
    <property type="match status" value="2"/>
</dbReference>
<keyword evidence="6" id="KW-1185">Reference proteome</keyword>
<dbReference type="FunFam" id="3.40.50.300:FF:000011">
    <property type="entry name" value="Putative ABC transporter ATP-binding component"/>
    <property type="match status" value="1"/>
</dbReference>
<evidence type="ECO:0000313" key="5">
    <source>
        <dbReference type="EMBL" id="CBW25552.1"/>
    </source>
</evidence>
<dbReference type="Pfam" id="PF16326">
    <property type="entry name" value="ABC_tran_CTD"/>
    <property type="match status" value="1"/>
</dbReference>
<name>E1X580_HALMS</name>
<reference evidence="6" key="1">
    <citation type="journal article" date="2013" name="ISME J.">
        <title>A small predatory core genome in the divergent marine Bacteriovorax marinus SJ and the terrestrial Bdellovibrio bacteriovorus.</title>
        <authorList>
            <person name="Crossman L.C."/>
            <person name="Chen H."/>
            <person name="Cerdeno-Tarraga A.M."/>
            <person name="Brooks K."/>
            <person name="Quail M.A."/>
            <person name="Pineiro S.A."/>
            <person name="Hobley L."/>
            <person name="Sockett R.E."/>
            <person name="Bentley S.D."/>
            <person name="Parkhill J."/>
            <person name="Williams H.N."/>
            <person name="Stine O.C."/>
        </authorList>
    </citation>
    <scope>NUCLEOTIDE SEQUENCE [LARGE SCALE GENOMIC DNA]</scope>
    <source>
        <strain evidence="6">ATCC BAA-682 / DSM 15412 / SJ</strain>
    </source>
</reference>
<feature type="region of interest" description="Disordered" evidence="3">
    <location>
        <begin position="560"/>
        <end position="589"/>
    </location>
</feature>
<dbReference type="PATRIC" id="fig|862908.3.peg.620"/>
<dbReference type="InterPro" id="IPR037118">
    <property type="entry name" value="Val-tRNA_synth_C_sf"/>
</dbReference>
<dbReference type="CDD" id="cd03221">
    <property type="entry name" value="ABCF_EF-3"/>
    <property type="match status" value="1"/>
</dbReference>
<dbReference type="Gene3D" id="3.40.50.300">
    <property type="entry name" value="P-loop containing nucleotide triphosphate hydrolases"/>
    <property type="match status" value="2"/>
</dbReference>
<dbReference type="InterPro" id="IPR017871">
    <property type="entry name" value="ABC_transporter-like_CS"/>
</dbReference>
<dbReference type="SMART" id="SM00382">
    <property type="entry name" value="AAA"/>
    <property type="match status" value="2"/>
</dbReference>
<evidence type="ECO:0000256" key="3">
    <source>
        <dbReference type="SAM" id="MobiDB-lite"/>
    </source>
</evidence>
<dbReference type="EMBL" id="FQ312005">
    <property type="protein sequence ID" value="CBW25552.1"/>
    <property type="molecule type" value="Genomic_DNA"/>
</dbReference>
<dbReference type="OrthoDB" id="9808609at2"/>
<sequence length="656" mass="74850">MSLLCTLSNIHLHLGTKSLFKGAGFTISYGDQIGLLGLNGKGKSSLFKILSSNLTPDHSTPPFTFDKAKSGGDDNQGFSTFLVPQDMQLANGDETTIKNYFFKFYPLHEEIHKELESVNLEIEKSHNESLIEKQKNLLEKLDHLGSWELIRSFESYLKYFGIKDFNKTVAELSGGEQKKILLSLGFSAKENLILWDEPTNHLDIETIKLFEDELVSSGKTFILISHDRYLLGKVCSKIFHIKNGLIETFKGSYIDYLDFLSEQEVARQRLLNKLKNSLTREQAWMRQGIKARGTRSKKRVENFHELKSKITDVKGEARRALDLTIASSQRKTRSLVELKDVSFSYDDKSIFNNLDLDIYKGDRIGLIGKNGVGKTTLVKIIQGHLNAKEGRVKVADDLKIQYFSQKREEMDEDLTPHQFLTEGSDQVSLPDGRTRHVAAYFESFLFSKDDLNRPIKTLSGGERGRLQLAKNLTRSADIWIFDEPTNDLDLETLQILEDTLLQFKGSLILISHDRSFLSNVTNKTWVINNHNIEQFVGGYAQAESYLEALTLENIVLEQEREQQEQAPLEAEPPKSTPSEEAPRKLTNQEKKRLESLPQLIEGIEAQISNIDDLMLKFNFESMDMETSKLYADLGQKKSNLEEELLELYEEFDHLSI</sequence>
<dbReference type="GO" id="GO:0003677">
    <property type="term" value="F:DNA binding"/>
    <property type="evidence" value="ECO:0007669"/>
    <property type="project" value="InterPro"/>
</dbReference>
<dbReference type="Gene3D" id="1.10.287.380">
    <property type="entry name" value="Valyl-tRNA synthetase, C-terminal domain"/>
    <property type="match status" value="1"/>
</dbReference>
<dbReference type="AlphaFoldDB" id="E1X580"/>
<dbReference type="HOGENOM" id="CLU_000604_36_0_7"/>
<dbReference type="PANTHER" id="PTHR42855">
    <property type="entry name" value="ABC TRANSPORTER ATP-BINDING SUBUNIT"/>
    <property type="match status" value="1"/>
</dbReference>
<dbReference type="eggNOG" id="COG0488">
    <property type="taxonomic scope" value="Bacteria"/>
</dbReference>
<dbReference type="PROSITE" id="PS00211">
    <property type="entry name" value="ABC_TRANSPORTER_1"/>
    <property type="match status" value="1"/>
</dbReference>
<dbReference type="PANTHER" id="PTHR42855:SF1">
    <property type="entry name" value="ABC TRANSPORTER DOMAIN-CONTAINING PROTEIN"/>
    <property type="match status" value="1"/>
</dbReference>
<organism evidence="5 6">
    <name type="scientific">Halobacteriovorax marinus (strain ATCC BAA-682 / DSM 15412 / SJ)</name>
    <name type="common">Bacteriovorax marinus</name>
    <dbReference type="NCBI Taxonomy" id="862908"/>
    <lineage>
        <taxon>Bacteria</taxon>
        <taxon>Pseudomonadati</taxon>
        <taxon>Bdellovibrionota</taxon>
        <taxon>Bacteriovoracia</taxon>
        <taxon>Bacteriovoracales</taxon>
        <taxon>Halobacteriovoraceae</taxon>
        <taxon>Halobacteriovorax</taxon>
    </lineage>
</organism>
<feature type="compositionally biased region" description="Basic and acidic residues" evidence="3">
    <location>
        <begin position="580"/>
        <end position="589"/>
    </location>
</feature>
<dbReference type="KEGG" id="bmx:BMS_0645"/>
<keyword evidence="1" id="KW-0547">Nucleotide-binding</keyword>
<gene>
    <name evidence="5" type="primary">uup</name>
    <name evidence="5" type="ordered locus">BMS_0645</name>
</gene>
<accession>E1X580</accession>
<proteinExistence type="predicted"/>
<protein>
    <submittedName>
        <fullName evidence="5">ABC transport system, ATP-binding protein</fullName>
    </submittedName>
</protein>
<evidence type="ECO:0000313" key="6">
    <source>
        <dbReference type="Proteomes" id="UP000008963"/>
    </source>
</evidence>
<dbReference type="InterPro" id="IPR003593">
    <property type="entry name" value="AAA+_ATPase"/>
</dbReference>
<evidence type="ECO:0000259" key="4">
    <source>
        <dbReference type="PROSITE" id="PS50893"/>
    </source>
</evidence>
<dbReference type="RefSeq" id="WP_014243338.1">
    <property type="nucleotide sequence ID" value="NC_016620.1"/>
</dbReference>
<feature type="domain" description="ABC transporter" evidence="4">
    <location>
        <begin position="336"/>
        <end position="554"/>
    </location>
</feature>
<dbReference type="SUPFAM" id="SSF52540">
    <property type="entry name" value="P-loop containing nucleoside triphosphate hydrolases"/>
    <property type="match status" value="2"/>
</dbReference>
<dbReference type="InterPro" id="IPR032524">
    <property type="entry name" value="ABC_tran_C"/>
</dbReference>
<dbReference type="Proteomes" id="UP000008963">
    <property type="component" value="Chromosome"/>
</dbReference>
<keyword evidence="2 5" id="KW-0067">ATP-binding</keyword>
<dbReference type="STRING" id="862908.BMS_0645"/>
<feature type="domain" description="ABC transporter" evidence="4">
    <location>
        <begin position="5"/>
        <end position="268"/>
    </location>
</feature>
<dbReference type="Pfam" id="PF00005">
    <property type="entry name" value="ABC_tran"/>
    <property type="match status" value="2"/>
</dbReference>